<dbReference type="Gene3D" id="1.10.10.10">
    <property type="entry name" value="Winged helix-like DNA-binding domain superfamily/Winged helix DNA-binding domain"/>
    <property type="match status" value="1"/>
</dbReference>
<dbReference type="SUPFAM" id="SSF46785">
    <property type="entry name" value="Winged helix' DNA-binding domain"/>
    <property type="match status" value="1"/>
</dbReference>
<comment type="caution">
    <text evidence="5">The sequence shown here is derived from an EMBL/GenBank/DDBJ whole genome shotgun (WGS) entry which is preliminary data.</text>
</comment>
<name>A0A5C6EQT5_9BACT</name>
<evidence type="ECO:0000256" key="4">
    <source>
        <dbReference type="ARBA" id="ARBA00023163"/>
    </source>
</evidence>
<dbReference type="GO" id="GO:0045892">
    <property type="term" value="P:negative regulation of DNA-templated transcription"/>
    <property type="evidence" value="ECO:0007669"/>
    <property type="project" value="InterPro"/>
</dbReference>
<evidence type="ECO:0000256" key="3">
    <source>
        <dbReference type="ARBA" id="ARBA00023125"/>
    </source>
</evidence>
<dbReference type="EMBL" id="SJPX01000004">
    <property type="protein sequence ID" value="TWU49769.1"/>
    <property type="molecule type" value="Genomic_DNA"/>
</dbReference>
<sequence>MGRYQKKQRSLAPREEQIMSVVYRLGTATVAEVREQLSDPPSYSAVRTMLGKLEEKKLLCRDRSNITHCYSPTQSRRKAGLSAVRNLFDTFFQDSPADALAMLIDDSAKSLSDDDIERLEKAIAAARKGEK</sequence>
<dbReference type="AlphaFoldDB" id="A0A5C6EQT5"/>
<gene>
    <name evidence="5" type="primary">copY</name>
    <name evidence="5" type="ORF">Poly59_43940</name>
</gene>
<accession>A0A5C6EQT5</accession>
<keyword evidence="2" id="KW-0805">Transcription regulation</keyword>
<dbReference type="Proteomes" id="UP000317977">
    <property type="component" value="Unassembled WGS sequence"/>
</dbReference>
<keyword evidence="6" id="KW-1185">Reference proteome</keyword>
<proteinExistence type="inferred from homology"/>
<dbReference type="GO" id="GO:0003677">
    <property type="term" value="F:DNA binding"/>
    <property type="evidence" value="ECO:0007669"/>
    <property type="project" value="UniProtKB-KW"/>
</dbReference>
<dbReference type="InterPro" id="IPR036390">
    <property type="entry name" value="WH_DNA-bd_sf"/>
</dbReference>
<keyword evidence="3" id="KW-0238">DNA-binding</keyword>
<dbReference type="Pfam" id="PF03965">
    <property type="entry name" value="Penicillinase_R"/>
    <property type="match status" value="1"/>
</dbReference>
<evidence type="ECO:0000313" key="6">
    <source>
        <dbReference type="Proteomes" id="UP000317977"/>
    </source>
</evidence>
<dbReference type="InterPro" id="IPR036388">
    <property type="entry name" value="WH-like_DNA-bd_sf"/>
</dbReference>
<evidence type="ECO:0000313" key="5">
    <source>
        <dbReference type="EMBL" id="TWU49769.1"/>
    </source>
</evidence>
<dbReference type="OrthoDB" id="279010at2"/>
<protein>
    <submittedName>
        <fullName evidence="5">Transcriptional repressor CopY</fullName>
    </submittedName>
</protein>
<reference evidence="5 6" key="1">
    <citation type="submission" date="2019-02" db="EMBL/GenBank/DDBJ databases">
        <title>Deep-cultivation of Planctomycetes and their phenomic and genomic characterization uncovers novel biology.</title>
        <authorList>
            <person name="Wiegand S."/>
            <person name="Jogler M."/>
            <person name="Boedeker C."/>
            <person name="Pinto D."/>
            <person name="Vollmers J."/>
            <person name="Rivas-Marin E."/>
            <person name="Kohn T."/>
            <person name="Peeters S.H."/>
            <person name="Heuer A."/>
            <person name="Rast P."/>
            <person name="Oberbeckmann S."/>
            <person name="Bunk B."/>
            <person name="Jeske O."/>
            <person name="Meyerdierks A."/>
            <person name="Storesund J.E."/>
            <person name="Kallscheuer N."/>
            <person name="Luecker S."/>
            <person name="Lage O.M."/>
            <person name="Pohl T."/>
            <person name="Merkel B.J."/>
            <person name="Hornburger P."/>
            <person name="Mueller R.-W."/>
            <person name="Bruemmer F."/>
            <person name="Labrenz M."/>
            <person name="Spormann A.M."/>
            <person name="Op Den Camp H."/>
            <person name="Overmann J."/>
            <person name="Amann R."/>
            <person name="Jetten M.S.M."/>
            <person name="Mascher T."/>
            <person name="Medema M.H."/>
            <person name="Devos D.P."/>
            <person name="Kaster A.-K."/>
            <person name="Ovreas L."/>
            <person name="Rohde M."/>
            <person name="Galperin M.Y."/>
            <person name="Jogler C."/>
        </authorList>
    </citation>
    <scope>NUCLEOTIDE SEQUENCE [LARGE SCALE GENOMIC DNA]</scope>
    <source>
        <strain evidence="5 6">Poly59</strain>
    </source>
</reference>
<comment type="similarity">
    <text evidence="1">Belongs to the BlaI transcriptional regulatory family.</text>
</comment>
<evidence type="ECO:0000256" key="2">
    <source>
        <dbReference type="ARBA" id="ARBA00023015"/>
    </source>
</evidence>
<keyword evidence="4" id="KW-0804">Transcription</keyword>
<evidence type="ECO:0000256" key="1">
    <source>
        <dbReference type="ARBA" id="ARBA00011046"/>
    </source>
</evidence>
<dbReference type="RefSeq" id="WP_146535966.1">
    <property type="nucleotide sequence ID" value="NZ_SJPX01000004.1"/>
</dbReference>
<dbReference type="InterPro" id="IPR005650">
    <property type="entry name" value="BlaI_family"/>
</dbReference>
<organism evidence="5 6">
    <name type="scientific">Rubripirellula reticaptiva</name>
    <dbReference type="NCBI Taxonomy" id="2528013"/>
    <lineage>
        <taxon>Bacteria</taxon>
        <taxon>Pseudomonadati</taxon>
        <taxon>Planctomycetota</taxon>
        <taxon>Planctomycetia</taxon>
        <taxon>Pirellulales</taxon>
        <taxon>Pirellulaceae</taxon>
        <taxon>Rubripirellula</taxon>
    </lineage>
</organism>
<dbReference type="PIRSF" id="PIRSF019455">
    <property type="entry name" value="CopR_AtkY"/>
    <property type="match status" value="1"/>
</dbReference>